<organism evidence="2 3">
    <name type="scientific">Desulfobacula phenolica</name>
    <dbReference type="NCBI Taxonomy" id="90732"/>
    <lineage>
        <taxon>Bacteria</taxon>
        <taxon>Pseudomonadati</taxon>
        <taxon>Thermodesulfobacteriota</taxon>
        <taxon>Desulfobacteria</taxon>
        <taxon>Desulfobacterales</taxon>
        <taxon>Desulfobacteraceae</taxon>
        <taxon>Desulfobacula</taxon>
    </lineage>
</organism>
<dbReference type="Proteomes" id="UP000199608">
    <property type="component" value="Unassembled WGS sequence"/>
</dbReference>
<name>A0A1H2HDP8_9BACT</name>
<dbReference type="RefSeq" id="WP_092234277.1">
    <property type="nucleotide sequence ID" value="NZ_FNLL01000006.1"/>
</dbReference>
<evidence type="ECO:0000256" key="1">
    <source>
        <dbReference type="SAM" id="MobiDB-lite"/>
    </source>
</evidence>
<evidence type="ECO:0000313" key="2">
    <source>
        <dbReference type="EMBL" id="SDU29916.1"/>
    </source>
</evidence>
<gene>
    <name evidence="2" type="ORF">SAMN04487931_106184</name>
</gene>
<feature type="compositionally biased region" description="Basic and acidic residues" evidence="1">
    <location>
        <begin position="223"/>
        <end position="235"/>
    </location>
</feature>
<protein>
    <recommendedName>
        <fullName evidence="4">Curli production assembly/transport component CsgG</fullName>
    </recommendedName>
</protein>
<keyword evidence="3" id="KW-1185">Reference proteome</keyword>
<dbReference type="EMBL" id="FNLL01000006">
    <property type="protein sequence ID" value="SDU29916.1"/>
    <property type="molecule type" value="Genomic_DNA"/>
</dbReference>
<dbReference type="AlphaFoldDB" id="A0A1H2HDP8"/>
<proteinExistence type="predicted"/>
<accession>A0A1H2HDP8</accession>
<sequence length="235" mass="26474">MEKPNSLWCLLILMFYPAIVFSFSFSEYEKEEVLQEKQQQDKTQKKIDRLLSIACRDDLKEKKIAVIIGQEDGRADYDPLFLPINNELHKLGLKTYSQKQITARIARAEINAFLSNDMNAAANAAGKLKADFILRGLIQHKTRVNHIVGVNEVSITIIFTLVDEAGRVISRVTEQGESFAGQNTLAAALALVKEKSGLVVARLYNDYCKNSGKQKNFNPRQPPETKPKIESVTDF</sequence>
<evidence type="ECO:0008006" key="4">
    <source>
        <dbReference type="Google" id="ProtNLM"/>
    </source>
</evidence>
<evidence type="ECO:0000313" key="3">
    <source>
        <dbReference type="Proteomes" id="UP000199608"/>
    </source>
</evidence>
<feature type="region of interest" description="Disordered" evidence="1">
    <location>
        <begin position="212"/>
        <end position="235"/>
    </location>
</feature>
<reference evidence="3" key="1">
    <citation type="submission" date="2016-10" db="EMBL/GenBank/DDBJ databases">
        <authorList>
            <person name="Varghese N."/>
            <person name="Submissions S."/>
        </authorList>
    </citation>
    <scope>NUCLEOTIDE SEQUENCE [LARGE SCALE GENOMIC DNA]</scope>
    <source>
        <strain evidence="3">DSM 3384</strain>
    </source>
</reference>